<evidence type="ECO:0000313" key="7">
    <source>
        <dbReference type="EMBL" id="WOL08642.1"/>
    </source>
</evidence>
<evidence type="ECO:0000313" key="8">
    <source>
        <dbReference type="Proteomes" id="UP001327560"/>
    </source>
</evidence>
<dbReference type="PANTHER" id="PTHR31429">
    <property type="entry name" value="WRKY TRANSCRIPTION FACTOR 36-RELATED"/>
    <property type="match status" value="1"/>
</dbReference>
<evidence type="ECO:0000256" key="3">
    <source>
        <dbReference type="ARBA" id="ARBA00023125"/>
    </source>
</evidence>
<dbReference type="GO" id="GO:0043565">
    <property type="term" value="F:sequence-specific DNA binding"/>
    <property type="evidence" value="ECO:0007669"/>
    <property type="project" value="InterPro"/>
</dbReference>
<evidence type="ECO:0000256" key="1">
    <source>
        <dbReference type="ARBA" id="ARBA00004123"/>
    </source>
</evidence>
<dbReference type="GO" id="GO:0005634">
    <property type="term" value="C:nucleus"/>
    <property type="evidence" value="ECO:0007669"/>
    <property type="project" value="UniProtKB-SubCell"/>
</dbReference>
<evidence type="ECO:0000256" key="4">
    <source>
        <dbReference type="ARBA" id="ARBA00023163"/>
    </source>
</evidence>
<evidence type="ECO:0000259" key="6">
    <source>
        <dbReference type="PROSITE" id="PS50811"/>
    </source>
</evidence>
<organism evidence="7 8">
    <name type="scientific">Canna indica</name>
    <name type="common">Indian-shot</name>
    <dbReference type="NCBI Taxonomy" id="4628"/>
    <lineage>
        <taxon>Eukaryota</taxon>
        <taxon>Viridiplantae</taxon>
        <taxon>Streptophyta</taxon>
        <taxon>Embryophyta</taxon>
        <taxon>Tracheophyta</taxon>
        <taxon>Spermatophyta</taxon>
        <taxon>Magnoliopsida</taxon>
        <taxon>Liliopsida</taxon>
        <taxon>Zingiberales</taxon>
        <taxon>Cannaceae</taxon>
        <taxon>Canna</taxon>
    </lineage>
</organism>
<dbReference type="GO" id="GO:0003700">
    <property type="term" value="F:DNA-binding transcription factor activity"/>
    <property type="evidence" value="ECO:0007669"/>
    <property type="project" value="InterPro"/>
</dbReference>
<evidence type="ECO:0000256" key="2">
    <source>
        <dbReference type="ARBA" id="ARBA00023015"/>
    </source>
</evidence>
<sequence length="330" mass="36642">MGLDWTGQSSLSLDLDLCISGRRPSPDPGRSPTEPQTCPSFLEQCFSRKQEVGAIEAKLNQISEENKRLTEMLSSVLAAGGHFFDHSSSLSPREKGSVSPKRKRVDYEDVDEEACKRVRSGDPMGNTSSKIFVRTDPGDSSLVSLVIFERRWIDRCIFDQSRFVSNLVRVGTLQVVQDGYQWRKYGQKVTRDNPFPRAYFRCSFAPSCPVKKKVQRSAQDRSVLVATYEGQHNHKLPALEEVCNNGAVELAAPPSINVASSNSPSIDLDATKRGDLQAYVDRVLRLIELPKFQSLLVEQMAASLTKDPNFTAAIAAAISERIMQFPAALN</sequence>
<feature type="domain" description="WRKY" evidence="6">
    <location>
        <begin position="171"/>
        <end position="237"/>
    </location>
</feature>
<comment type="subcellular location">
    <subcellularLocation>
        <location evidence="1">Nucleus</location>
    </subcellularLocation>
</comment>
<evidence type="ECO:0000256" key="5">
    <source>
        <dbReference type="ARBA" id="ARBA00023242"/>
    </source>
</evidence>
<dbReference type="Gene3D" id="2.20.25.80">
    <property type="entry name" value="WRKY domain"/>
    <property type="match status" value="1"/>
</dbReference>
<dbReference type="Proteomes" id="UP001327560">
    <property type="component" value="Chromosome 5"/>
</dbReference>
<dbReference type="SUPFAM" id="SSF118290">
    <property type="entry name" value="WRKY DNA-binding domain"/>
    <property type="match status" value="1"/>
</dbReference>
<dbReference type="PANTHER" id="PTHR31429:SF3">
    <property type="entry name" value="WRKY TRANSCRIPTION FACTOR 40-RELATED"/>
    <property type="match status" value="1"/>
</dbReference>
<keyword evidence="8" id="KW-1185">Reference proteome</keyword>
<keyword evidence="4" id="KW-0804">Transcription</keyword>
<accession>A0AAQ3KMD6</accession>
<name>A0AAQ3KMD6_9LILI</name>
<keyword evidence="5" id="KW-0539">Nucleus</keyword>
<dbReference type="InterPro" id="IPR044810">
    <property type="entry name" value="WRKY_plant"/>
</dbReference>
<dbReference type="AlphaFoldDB" id="A0AAQ3KMD6"/>
<protein>
    <recommendedName>
        <fullName evidence="6">WRKY domain-containing protein</fullName>
    </recommendedName>
</protein>
<gene>
    <name evidence="7" type="ORF">Cni_G17395</name>
</gene>
<dbReference type="PROSITE" id="PS50811">
    <property type="entry name" value="WRKY"/>
    <property type="match status" value="1"/>
</dbReference>
<dbReference type="Pfam" id="PF03106">
    <property type="entry name" value="WRKY"/>
    <property type="match status" value="1"/>
</dbReference>
<reference evidence="7 8" key="1">
    <citation type="submission" date="2023-10" db="EMBL/GenBank/DDBJ databases">
        <title>Chromosome-scale genome assembly provides insights into flower coloration mechanisms of Canna indica.</title>
        <authorList>
            <person name="Li C."/>
        </authorList>
    </citation>
    <scope>NUCLEOTIDE SEQUENCE [LARGE SCALE GENOMIC DNA]</scope>
    <source>
        <tissue evidence="7">Flower</tissue>
    </source>
</reference>
<dbReference type="InterPro" id="IPR003657">
    <property type="entry name" value="WRKY_dom"/>
</dbReference>
<keyword evidence="2" id="KW-0805">Transcription regulation</keyword>
<proteinExistence type="predicted"/>
<dbReference type="EMBL" id="CP136894">
    <property type="protein sequence ID" value="WOL08642.1"/>
    <property type="molecule type" value="Genomic_DNA"/>
</dbReference>
<dbReference type="InterPro" id="IPR036576">
    <property type="entry name" value="WRKY_dom_sf"/>
</dbReference>
<keyword evidence="3" id="KW-0238">DNA-binding</keyword>
<dbReference type="SMART" id="SM00774">
    <property type="entry name" value="WRKY"/>
    <property type="match status" value="1"/>
</dbReference>